<dbReference type="EMBL" id="CP111023">
    <property type="protein sequence ID" value="WAR21428.1"/>
    <property type="molecule type" value="Genomic_DNA"/>
</dbReference>
<keyword evidence="2" id="KW-0812">Transmembrane</keyword>
<keyword evidence="2" id="KW-0472">Membrane</keyword>
<name>A0ABY7FL78_MYAAR</name>
<evidence type="ECO:0000256" key="2">
    <source>
        <dbReference type="SAM" id="Phobius"/>
    </source>
</evidence>
<sequence length="214" mass="22879">MGDMGDIGLIVGATLCCSAAATKSNFGGRIELSFFAVSFFAVSFFAVSFFAEVGFAKVGFAEVSFADEVGSAEVGFADEVGFAEWNTDIQQQQQQPQQQLNIELGTGQPESSGGYHTGSDDSSDHGYGQGGGAMGLGTFPNTQRLLNRDICEDDTVWTCREVMPQCVLDEYTGSFRSKSTATFSGPQKDTSLSRDHTTHLLVQQKSYGLPSPSD</sequence>
<proteinExistence type="predicted"/>
<feature type="transmembrane region" description="Helical" evidence="2">
    <location>
        <begin position="32"/>
        <end position="51"/>
    </location>
</feature>
<evidence type="ECO:0000313" key="4">
    <source>
        <dbReference type="Proteomes" id="UP001164746"/>
    </source>
</evidence>
<dbReference type="Proteomes" id="UP001164746">
    <property type="component" value="Chromosome 12"/>
</dbReference>
<accession>A0ABY7FL78</accession>
<evidence type="ECO:0000313" key="3">
    <source>
        <dbReference type="EMBL" id="WAR21428.1"/>
    </source>
</evidence>
<protein>
    <submittedName>
        <fullName evidence="3">Uncharacterized protein</fullName>
    </submittedName>
</protein>
<feature type="region of interest" description="Disordered" evidence="1">
    <location>
        <begin position="104"/>
        <end position="134"/>
    </location>
</feature>
<evidence type="ECO:0000256" key="1">
    <source>
        <dbReference type="SAM" id="MobiDB-lite"/>
    </source>
</evidence>
<gene>
    <name evidence="3" type="ORF">MAR_015402</name>
</gene>
<organism evidence="3 4">
    <name type="scientific">Mya arenaria</name>
    <name type="common">Soft-shell clam</name>
    <dbReference type="NCBI Taxonomy" id="6604"/>
    <lineage>
        <taxon>Eukaryota</taxon>
        <taxon>Metazoa</taxon>
        <taxon>Spiralia</taxon>
        <taxon>Lophotrochozoa</taxon>
        <taxon>Mollusca</taxon>
        <taxon>Bivalvia</taxon>
        <taxon>Autobranchia</taxon>
        <taxon>Heteroconchia</taxon>
        <taxon>Euheterodonta</taxon>
        <taxon>Imparidentia</taxon>
        <taxon>Neoheterodontei</taxon>
        <taxon>Myida</taxon>
        <taxon>Myoidea</taxon>
        <taxon>Myidae</taxon>
        <taxon>Mya</taxon>
    </lineage>
</organism>
<feature type="compositionally biased region" description="Polar residues" evidence="1">
    <location>
        <begin position="177"/>
        <end position="190"/>
    </location>
</feature>
<feature type="region of interest" description="Disordered" evidence="1">
    <location>
        <begin position="177"/>
        <end position="214"/>
    </location>
</feature>
<reference evidence="3" key="1">
    <citation type="submission" date="2022-11" db="EMBL/GenBank/DDBJ databases">
        <title>Centuries of genome instability and evolution in soft-shell clam transmissible cancer (bioRxiv).</title>
        <authorList>
            <person name="Hart S.F.M."/>
            <person name="Yonemitsu M.A."/>
            <person name="Giersch R.M."/>
            <person name="Beal B.F."/>
            <person name="Arriagada G."/>
            <person name="Davis B.W."/>
            <person name="Ostrander E.A."/>
            <person name="Goff S.P."/>
            <person name="Metzger M.J."/>
        </authorList>
    </citation>
    <scope>NUCLEOTIDE SEQUENCE</scope>
    <source>
        <strain evidence="3">MELC-2E11</strain>
        <tissue evidence="3">Siphon/mantle</tissue>
    </source>
</reference>
<feature type="compositionally biased region" description="Polar residues" evidence="1">
    <location>
        <begin position="200"/>
        <end position="214"/>
    </location>
</feature>
<keyword evidence="2" id="KW-1133">Transmembrane helix</keyword>
<keyword evidence="4" id="KW-1185">Reference proteome</keyword>